<keyword evidence="4 5" id="KW-0560">Oxidoreductase</keyword>
<dbReference type="OrthoDB" id="9772552at2"/>
<evidence type="ECO:0000256" key="3">
    <source>
        <dbReference type="ARBA" id="ARBA00022827"/>
    </source>
</evidence>
<dbReference type="GO" id="GO:0004458">
    <property type="term" value="F:D-lactate dehydrogenase (cytochrome) activity"/>
    <property type="evidence" value="ECO:0007669"/>
    <property type="project" value="UniProtKB-UniRule"/>
</dbReference>
<gene>
    <name evidence="5" type="primary">dld</name>
    <name evidence="9" type="ORF">EWE75_14360</name>
</gene>
<dbReference type="Gene3D" id="3.30.43.10">
    <property type="entry name" value="Uridine Diphospho-n-acetylenolpyruvylglucosamine Reductase, domain 2"/>
    <property type="match status" value="1"/>
</dbReference>
<dbReference type="NCBIfam" id="NF008387">
    <property type="entry name" value="PRK11183.1"/>
    <property type="match status" value="1"/>
</dbReference>
<dbReference type="InterPro" id="IPR016169">
    <property type="entry name" value="FAD-bd_PCMH_sub2"/>
</dbReference>
<keyword evidence="3 5" id="KW-0274">FAD</keyword>
<evidence type="ECO:0000313" key="9">
    <source>
        <dbReference type="EMBL" id="RZF63813.1"/>
    </source>
</evidence>
<dbReference type="RefSeq" id="WP_130158664.1">
    <property type="nucleotide sequence ID" value="NZ_SGIS01000021.1"/>
</dbReference>
<comment type="function">
    <text evidence="5 6">Catalyzes the oxidation of D-lactate to pyruvate.</text>
</comment>
<evidence type="ECO:0000259" key="8">
    <source>
        <dbReference type="PROSITE" id="PS51387"/>
    </source>
</evidence>
<dbReference type="GO" id="GO:0022904">
    <property type="term" value="P:respiratory electron transport chain"/>
    <property type="evidence" value="ECO:0007669"/>
    <property type="project" value="InterPro"/>
</dbReference>
<feature type="binding site" evidence="5 7">
    <location>
        <position position="143"/>
    </location>
    <ligand>
        <name>FAD</name>
        <dbReference type="ChEBI" id="CHEBI:57692"/>
    </ligand>
</feature>
<dbReference type="Gene3D" id="3.30.465.10">
    <property type="match status" value="1"/>
</dbReference>
<dbReference type="PANTHER" id="PTHR43716:SF1">
    <property type="entry name" value="D-2-HYDROXYGLUTARATE DEHYDROGENASE, MITOCHONDRIAL"/>
    <property type="match status" value="1"/>
</dbReference>
<dbReference type="GO" id="GO:0031234">
    <property type="term" value="C:extrinsic component of cytoplasmic side of plasma membrane"/>
    <property type="evidence" value="ECO:0007669"/>
    <property type="project" value="UniProtKB-UniRule"/>
</dbReference>
<dbReference type="GO" id="GO:0006089">
    <property type="term" value="P:lactate metabolic process"/>
    <property type="evidence" value="ECO:0007669"/>
    <property type="project" value="UniProtKB-UniRule"/>
</dbReference>
<dbReference type="InterPro" id="IPR016173">
    <property type="entry name" value="D-lactate_DH_C-sub2"/>
</dbReference>
<proteinExistence type="inferred from homology"/>
<evidence type="ECO:0000256" key="7">
    <source>
        <dbReference type="PIRSR" id="PIRSR000101-1"/>
    </source>
</evidence>
<evidence type="ECO:0000256" key="6">
    <source>
        <dbReference type="PIRNR" id="PIRNR000101"/>
    </source>
</evidence>
<dbReference type="SUPFAM" id="SSF55103">
    <property type="entry name" value="FAD-linked oxidases, C-terminal domain"/>
    <property type="match status" value="1"/>
</dbReference>
<dbReference type="InterPro" id="IPR016172">
    <property type="entry name" value="D-lactate_DH_C-sub1"/>
</dbReference>
<feature type="binding site" evidence="5 7">
    <location>
        <position position="153"/>
    </location>
    <ligand>
        <name>FAD</name>
        <dbReference type="ChEBI" id="CHEBI:57692"/>
    </ligand>
</feature>
<sequence length="556" mass="60743">MSDALLGALRRVVGGGHVLTGDAETHRFRTGYRFGTGPVLAVVRPGSLVELWRVAQAVVEAGAILIPQASNTGLTGGSTPDGDGYDRPIVIVSMRRIAGVHLVQGGEQVVCLPGATLDVLERTLAPLGREPHSVIGSSCIGASVLGGVCNSSGGALVRRGPAFTELALYARVDADGRLELVNHLGVELGDTPEDILTRLERGAFAEVREGGRASDHEYAHHVRAVDAETPARFNADPGRLFEASGSGGHVVVFAVRLDTFPKEAGTEVFYIGSNDPADLTRLRREMLAGDLPLPIAAEYLHRDAFVLTERYGRDTFLAIRYLGTARLPALFRWKDRVDGWFRRLGLRDVADKVLQAATRLGPSHLPKRLTDYRDRFEHHLMLRVASADAGPTEALLVRVLGQGQGAFFRCDKAEGDAAFMHRFAAAGAAVRYRTVHAREVADIVALDIALRRNDTDWFETLPPELDAAIAHKFYYGHFFCHVFHQDYVIRKGHDPLAIEHRMWALLDARGAEYPAEHNVGHLYPAKPALAEHYRALDPTNSFNPGIGQTSKRAHWG</sequence>
<dbReference type="HAMAP" id="MF_02092">
    <property type="entry name" value="DLDH_Dld"/>
    <property type="match status" value="1"/>
</dbReference>
<feature type="binding site" evidence="5 7">
    <location>
        <begin position="77"/>
        <end position="78"/>
    </location>
    <ligand>
        <name>FAD</name>
        <dbReference type="ChEBI" id="CHEBI:57692"/>
    </ligand>
</feature>
<dbReference type="PANTHER" id="PTHR43716">
    <property type="entry name" value="D-2-HYDROXYGLUTARATE DEHYDROGENASE, MITOCHONDRIAL"/>
    <property type="match status" value="1"/>
</dbReference>
<dbReference type="InterPro" id="IPR051264">
    <property type="entry name" value="FAD-oxidored/transferase_4"/>
</dbReference>
<dbReference type="GO" id="GO:0055085">
    <property type="term" value="P:transmembrane transport"/>
    <property type="evidence" value="ECO:0007669"/>
    <property type="project" value="InterPro"/>
</dbReference>
<feature type="binding site" evidence="5 7">
    <location>
        <position position="136"/>
    </location>
    <ligand>
        <name>FAD</name>
        <dbReference type="ChEBI" id="CHEBI:57692"/>
    </ligand>
</feature>
<comment type="caution">
    <text evidence="9">The sequence shown here is derived from an EMBL/GenBank/DDBJ whole genome shotgun (WGS) entry which is preliminary data.</text>
</comment>
<dbReference type="InterPro" id="IPR016167">
    <property type="entry name" value="FAD-bd_PCMH_sub1"/>
</dbReference>
<organism evidence="9 10">
    <name type="scientific">Sphingomonas populi</name>
    <dbReference type="NCBI Taxonomy" id="2484750"/>
    <lineage>
        <taxon>Bacteria</taxon>
        <taxon>Pseudomonadati</taxon>
        <taxon>Pseudomonadota</taxon>
        <taxon>Alphaproteobacteria</taxon>
        <taxon>Sphingomonadales</taxon>
        <taxon>Sphingomonadaceae</taxon>
        <taxon>Sphingomonas</taxon>
    </lineage>
</organism>
<name>A0A4Q6XTH7_9SPHN</name>
<dbReference type="GO" id="GO:0071949">
    <property type="term" value="F:FAD binding"/>
    <property type="evidence" value="ECO:0007669"/>
    <property type="project" value="InterPro"/>
</dbReference>
<dbReference type="GO" id="GO:0048038">
    <property type="term" value="F:quinone binding"/>
    <property type="evidence" value="ECO:0007669"/>
    <property type="project" value="UniProtKB-KW"/>
</dbReference>
<evidence type="ECO:0000256" key="2">
    <source>
        <dbReference type="ARBA" id="ARBA00022630"/>
    </source>
</evidence>
<reference evidence="9 10" key="1">
    <citation type="submission" date="2019-02" db="EMBL/GenBank/DDBJ databases">
        <authorList>
            <person name="Li Y."/>
        </authorList>
    </citation>
    <scope>NUCLEOTIDE SEQUENCE [LARGE SCALE GENOMIC DNA]</scope>
    <source>
        <strain evidence="9 10">3-7</strain>
    </source>
</reference>
<evidence type="ECO:0000256" key="4">
    <source>
        <dbReference type="ARBA" id="ARBA00023002"/>
    </source>
</evidence>
<dbReference type="InterPro" id="IPR016164">
    <property type="entry name" value="FAD-linked_Oxase-like_C"/>
</dbReference>
<dbReference type="InterPro" id="IPR016166">
    <property type="entry name" value="FAD-bd_PCMH"/>
</dbReference>
<dbReference type="AlphaFoldDB" id="A0A4Q6XTH7"/>
<protein>
    <recommendedName>
        <fullName evidence="5">Quinone-dependent D-lactate dehydrogenase</fullName>
        <ecNumber evidence="5">1.1.5.12</ecNumber>
    </recommendedName>
    <alternativeName>
        <fullName evidence="5">D-lactate dehydrogenase</fullName>
        <shortName evidence="5">D-LDH</shortName>
    </alternativeName>
</protein>
<dbReference type="EC" id="1.1.5.12" evidence="5"/>
<comment type="subcellular location">
    <subcellularLocation>
        <location evidence="5">Cell inner membrane</location>
        <topology evidence="5">Peripheral membrane protein</topology>
        <orientation evidence="5">Cytoplasmic side</orientation>
    </subcellularLocation>
</comment>
<keyword evidence="5" id="KW-0472">Membrane</keyword>
<dbReference type="InterPro" id="IPR012256">
    <property type="entry name" value="D_lactate_DH"/>
</dbReference>
<dbReference type="PROSITE" id="PS51387">
    <property type="entry name" value="FAD_PCMH"/>
    <property type="match status" value="1"/>
</dbReference>
<dbReference type="Pfam" id="PF01565">
    <property type="entry name" value="FAD_binding_4"/>
    <property type="match status" value="1"/>
</dbReference>
<comment type="catalytic activity">
    <reaction evidence="5 6">
        <text>(R)-lactate + a quinone = a quinol + pyruvate</text>
        <dbReference type="Rhea" id="RHEA:51468"/>
        <dbReference type="ChEBI" id="CHEBI:15361"/>
        <dbReference type="ChEBI" id="CHEBI:16004"/>
        <dbReference type="ChEBI" id="CHEBI:24646"/>
        <dbReference type="ChEBI" id="CHEBI:132124"/>
        <dbReference type="EC" id="1.1.5.12"/>
    </reaction>
</comment>
<feature type="domain" description="FAD-binding PCMH-type" evidence="8">
    <location>
        <begin position="34"/>
        <end position="262"/>
    </location>
</feature>
<evidence type="ECO:0000313" key="10">
    <source>
        <dbReference type="Proteomes" id="UP000292085"/>
    </source>
</evidence>
<dbReference type="InterPro" id="IPR006094">
    <property type="entry name" value="Oxid_FAD_bind_N"/>
</dbReference>
<dbReference type="InterPro" id="IPR015409">
    <property type="entry name" value="Lactate_DH_C"/>
</dbReference>
<evidence type="ECO:0000256" key="1">
    <source>
        <dbReference type="ARBA" id="ARBA00001974"/>
    </source>
</evidence>
<dbReference type="PIRSF" id="PIRSF000101">
    <property type="entry name" value="D-lactate_dh"/>
    <property type="match status" value="1"/>
</dbReference>
<keyword evidence="5 6" id="KW-0874">Quinone</keyword>
<dbReference type="SUPFAM" id="SSF56176">
    <property type="entry name" value="FAD-binding/transporter-associated domain-like"/>
    <property type="match status" value="1"/>
</dbReference>
<keyword evidence="5" id="KW-0997">Cell inner membrane</keyword>
<keyword evidence="2 5" id="KW-0285">Flavoprotein</keyword>
<keyword evidence="10" id="KW-1185">Reference proteome</keyword>
<accession>A0A4Q6XTH7</accession>
<dbReference type="InterPro" id="IPR036318">
    <property type="entry name" value="FAD-bd_PCMH-like_sf"/>
</dbReference>
<comment type="similarity">
    <text evidence="5">Belongs to the quinone-dependent D-lactate dehydrogenase family.</text>
</comment>
<evidence type="ECO:0000256" key="5">
    <source>
        <dbReference type="HAMAP-Rule" id="MF_02092"/>
    </source>
</evidence>
<dbReference type="Gene3D" id="3.30.1370.20">
    <property type="entry name" value="D-lactate dehydrogenase, cap domain, subdomain 2"/>
    <property type="match status" value="1"/>
</dbReference>
<dbReference type="GO" id="GO:0102029">
    <property type="term" value="F:D-lactate dehydrogenase (quinone) activity"/>
    <property type="evidence" value="ECO:0007669"/>
    <property type="project" value="UniProtKB-EC"/>
</dbReference>
<dbReference type="Gene3D" id="3.30.70.610">
    <property type="entry name" value="D-lactate dehydrogenase, cap domain, subdomain 1"/>
    <property type="match status" value="2"/>
</dbReference>
<feature type="binding site" evidence="5 7">
    <location>
        <begin position="69"/>
        <end position="73"/>
    </location>
    <ligand>
        <name>FAD</name>
        <dbReference type="ChEBI" id="CHEBI:57692"/>
    </ligand>
</feature>
<keyword evidence="5" id="KW-1003">Cell membrane</keyword>
<feature type="binding site" evidence="5 7">
    <location>
        <position position="252"/>
    </location>
    <ligand>
        <name>FAD</name>
        <dbReference type="ChEBI" id="CHEBI:57692"/>
    </ligand>
</feature>
<comment type="cofactor">
    <cofactor evidence="1 5 6 7">
        <name>FAD</name>
        <dbReference type="ChEBI" id="CHEBI:57692"/>
    </cofactor>
</comment>
<dbReference type="Proteomes" id="UP000292085">
    <property type="component" value="Unassembled WGS sequence"/>
</dbReference>
<dbReference type="EMBL" id="SGIS01000021">
    <property type="protein sequence ID" value="RZF63813.1"/>
    <property type="molecule type" value="Genomic_DNA"/>
</dbReference>
<dbReference type="Pfam" id="PF09330">
    <property type="entry name" value="Lact-deh-memb"/>
    <property type="match status" value="1"/>
</dbReference>